<keyword evidence="1 4" id="KW-0808">Transferase</keyword>
<evidence type="ECO:0000313" key="5">
    <source>
        <dbReference type="Proteomes" id="UP000225706"/>
    </source>
</evidence>
<dbReference type="InterPro" id="IPR000182">
    <property type="entry name" value="GNAT_dom"/>
</dbReference>
<name>A0A2B4S1N7_STYPI</name>
<evidence type="ECO:0000313" key="4">
    <source>
        <dbReference type="EMBL" id="PFX22710.1"/>
    </source>
</evidence>
<dbReference type="PANTHER" id="PTHR13947:SF37">
    <property type="entry name" value="LD18367P"/>
    <property type="match status" value="1"/>
</dbReference>
<dbReference type="InterPro" id="IPR016181">
    <property type="entry name" value="Acyl_CoA_acyltransferase"/>
</dbReference>
<dbReference type="PROSITE" id="PS51186">
    <property type="entry name" value="GNAT"/>
    <property type="match status" value="1"/>
</dbReference>
<accession>A0A2B4S1N7</accession>
<protein>
    <submittedName>
        <fullName evidence="4">Putative N-acetyltransferase camello</fullName>
    </submittedName>
</protein>
<dbReference type="EMBL" id="LSMT01000231">
    <property type="protein sequence ID" value="PFX22710.1"/>
    <property type="molecule type" value="Genomic_DNA"/>
</dbReference>
<dbReference type="PANTHER" id="PTHR13947">
    <property type="entry name" value="GNAT FAMILY N-ACETYLTRANSFERASE"/>
    <property type="match status" value="1"/>
</dbReference>
<keyword evidence="2" id="KW-0472">Membrane</keyword>
<feature type="transmembrane region" description="Helical" evidence="2">
    <location>
        <begin position="125"/>
        <end position="143"/>
    </location>
</feature>
<dbReference type="CDD" id="cd04301">
    <property type="entry name" value="NAT_SF"/>
    <property type="match status" value="1"/>
</dbReference>
<proteinExistence type="predicted"/>
<comment type="caution">
    <text evidence="4">The sequence shown here is derived from an EMBL/GenBank/DDBJ whole genome shotgun (WGS) entry which is preliminary data.</text>
</comment>
<feature type="transmembrane region" description="Helical" evidence="2">
    <location>
        <begin position="100"/>
        <end position="119"/>
    </location>
</feature>
<evidence type="ECO:0000259" key="3">
    <source>
        <dbReference type="PROSITE" id="PS51186"/>
    </source>
</evidence>
<dbReference type="GO" id="GO:0008080">
    <property type="term" value="F:N-acetyltransferase activity"/>
    <property type="evidence" value="ECO:0007669"/>
    <property type="project" value="InterPro"/>
</dbReference>
<gene>
    <name evidence="4" type="primary">cml</name>
    <name evidence="4" type="ORF">AWC38_SpisGene12738</name>
</gene>
<dbReference type="SUPFAM" id="SSF55729">
    <property type="entry name" value="Acyl-CoA N-acyltransferases (Nat)"/>
    <property type="match status" value="1"/>
</dbReference>
<feature type="domain" description="N-acetyltransferase" evidence="3">
    <location>
        <begin position="132"/>
        <end position="278"/>
    </location>
</feature>
<dbReference type="STRING" id="50429.A0A2B4S1N7"/>
<sequence>MHPCQVQTWTPVYDSIIRAVILNRTGHLPVFIGDECSTEKVNSNIVRGAIYMSSPLKTTDSNGVKVRSYRSADYKECREIFTQGMEQLIKLVAQVVFPRYCWLLAALSAFVFLAAIKYSLWLVPLYIFACLVVLSLLYVHVYLECWKYINRCLATDLKKIEKIYMTNDGSHMWVAEWNGKVVGMVGLVHNEGHKPGVAELQRMSVSSACRRMGIARKLLDELLKHAKEQQFEKLVLTTTSAQTPAIRLYKKYGFKLVAVFPYPKKLLADMQYSSFDLRLNC</sequence>
<organism evidence="4 5">
    <name type="scientific">Stylophora pistillata</name>
    <name type="common">Smooth cauliflower coral</name>
    <dbReference type="NCBI Taxonomy" id="50429"/>
    <lineage>
        <taxon>Eukaryota</taxon>
        <taxon>Metazoa</taxon>
        <taxon>Cnidaria</taxon>
        <taxon>Anthozoa</taxon>
        <taxon>Hexacorallia</taxon>
        <taxon>Scleractinia</taxon>
        <taxon>Astrocoeniina</taxon>
        <taxon>Pocilloporidae</taxon>
        <taxon>Stylophora</taxon>
    </lineage>
</organism>
<keyword evidence="2" id="KW-0812">Transmembrane</keyword>
<evidence type="ECO:0000256" key="1">
    <source>
        <dbReference type="ARBA" id="ARBA00022679"/>
    </source>
</evidence>
<dbReference type="Gene3D" id="3.40.630.30">
    <property type="match status" value="1"/>
</dbReference>
<keyword evidence="5" id="KW-1185">Reference proteome</keyword>
<evidence type="ECO:0000256" key="2">
    <source>
        <dbReference type="SAM" id="Phobius"/>
    </source>
</evidence>
<dbReference type="Proteomes" id="UP000225706">
    <property type="component" value="Unassembled WGS sequence"/>
</dbReference>
<reference evidence="5" key="1">
    <citation type="journal article" date="2017" name="bioRxiv">
        <title>Comparative analysis of the genomes of Stylophora pistillata and Acropora digitifera provides evidence for extensive differences between species of corals.</title>
        <authorList>
            <person name="Voolstra C.R."/>
            <person name="Li Y."/>
            <person name="Liew Y.J."/>
            <person name="Baumgarten S."/>
            <person name="Zoccola D."/>
            <person name="Flot J.-F."/>
            <person name="Tambutte S."/>
            <person name="Allemand D."/>
            <person name="Aranda M."/>
        </authorList>
    </citation>
    <scope>NUCLEOTIDE SEQUENCE [LARGE SCALE GENOMIC DNA]</scope>
</reference>
<dbReference type="Pfam" id="PF00583">
    <property type="entry name" value="Acetyltransf_1"/>
    <property type="match status" value="1"/>
</dbReference>
<keyword evidence="2" id="KW-1133">Transmembrane helix</keyword>
<dbReference type="AlphaFoldDB" id="A0A2B4S1N7"/>
<dbReference type="InterPro" id="IPR050769">
    <property type="entry name" value="NAT_camello-type"/>
</dbReference>
<dbReference type="OrthoDB" id="41532at2759"/>